<evidence type="ECO:0000313" key="2">
    <source>
        <dbReference type="EMBL" id="VFJ54708.1"/>
    </source>
</evidence>
<accession>A0A450SLZ6</accession>
<evidence type="ECO:0000259" key="1">
    <source>
        <dbReference type="Pfam" id="PF08241"/>
    </source>
</evidence>
<dbReference type="InterPro" id="IPR013216">
    <property type="entry name" value="Methyltransf_11"/>
</dbReference>
<gene>
    <name evidence="2" type="ORF">BECKFM1743A_GA0114220_1013512</name>
    <name evidence="4" type="ORF">BECKFM1743B_GA0114221_1009814</name>
    <name evidence="3" type="ORF">BECKFM1743C_GA0114222_108513</name>
</gene>
<reference evidence="2" key="1">
    <citation type="submission" date="2019-02" db="EMBL/GenBank/DDBJ databases">
        <authorList>
            <person name="Gruber-Vodicka R. H."/>
            <person name="Seah K. B. B."/>
        </authorList>
    </citation>
    <scope>NUCLEOTIDE SEQUENCE</scope>
    <source>
        <strain evidence="2">BECK_BZ163</strain>
        <strain evidence="4">BECK_BZ164</strain>
        <strain evidence="3">BECK_BZ165</strain>
    </source>
</reference>
<sequence length="129" mass="14215">MKETAIAKAFDDFAVKYHEMVGTAGDINHRLIINPTILSLIEPCGKTILDVGCGQGYFTNILADDAKEVVGIDISGEMIKLAHPKGQQSKFFVEDICTLDGYEEYFDIVIFNMSLMNILGPRRGGKSIL</sequence>
<dbReference type="GO" id="GO:0032259">
    <property type="term" value="P:methylation"/>
    <property type="evidence" value="ECO:0007669"/>
    <property type="project" value="UniProtKB-KW"/>
</dbReference>
<dbReference type="PANTHER" id="PTHR43861">
    <property type="entry name" value="TRANS-ACONITATE 2-METHYLTRANSFERASE-RELATED"/>
    <property type="match status" value="1"/>
</dbReference>
<evidence type="ECO:0000313" key="4">
    <source>
        <dbReference type="EMBL" id="VFK09233.1"/>
    </source>
</evidence>
<dbReference type="Pfam" id="PF08241">
    <property type="entry name" value="Methyltransf_11"/>
    <property type="match status" value="1"/>
</dbReference>
<proteinExistence type="predicted"/>
<dbReference type="EMBL" id="CAADEZ010000135">
    <property type="protein sequence ID" value="VFJ54708.1"/>
    <property type="molecule type" value="Genomic_DNA"/>
</dbReference>
<feature type="domain" description="Methyltransferase type 11" evidence="1">
    <location>
        <begin position="49"/>
        <end position="118"/>
    </location>
</feature>
<dbReference type="GO" id="GO:0008757">
    <property type="term" value="F:S-adenosylmethionine-dependent methyltransferase activity"/>
    <property type="evidence" value="ECO:0007669"/>
    <property type="project" value="InterPro"/>
</dbReference>
<keyword evidence="2" id="KW-0808">Transferase</keyword>
<protein>
    <submittedName>
        <fullName evidence="2">Malonyl-CoA O-methyltransferase</fullName>
    </submittedName>
</protein>
<dbReference type="EMBL" id="CAADFA010000851">
    <property type="protein sequence ID" value="VFJ75510.1"/>
    <property type="molecule type" value="Genomic_DNA"/>
</dbReference>
<dbReference type="EMBL" id="CAADFL010000098">
    <property type="protein sequence ID" value="VFK09233.1"/>
    <property type="molecule type" value="Genomic_DNA"/>
</dbReference>
<name>A0A450SLZ6_9GAMM</name>
<dbReference type="SUPFAM" id="SSF53335">
    <property type="entry name" value="S-adenosyl-L-methionine-dependent methyltransferases"/>
    <property type="match status" value="1"/>
</dbReference>
<dbReference type="CDD" id="cd02440">
    <property type="entry name" value="AdoMet_MTases"/>
    <property type="match status" value="1"/>
</dbReference>
<dbReference type="InterPro" id="IPR029063">
    <property type="entry name" value="SAM-dependent_MTases_sf"/>
</dbReference>
<dbReference type="Gene3D" id="3.40.50.150">
    <property type="entry name" value="Vaccinia Virus protein VP39"/>
    <property type="match status" value="1"/>
</dbReference>
<evidence type="ECO:0000313" key="3">
    <source>
        <dbReference type="EMBL" id="VFJ75510.1"/>
    </source>
</evidence>
<dbReference type="AlphaFoldDB" id="A0A450SLZ6"/>
<organism evidence="2">
    <name type="scientific">Candidatus Kentrum sp. FM</name>
    <dbReference type="NCBI Taxonomy" id="2126340"/>
    <lineage>
        <taxon>Bacteria</taxon>
        <taxon>Pseudomonadati</taxon>
        <taxon>Pseudomonadota</taxon>
        <taxon>Gammaproteobacteria</taxon>
        <taxon>Candidatus Kentrum</taxon>
    </lineage>
</organism>
<keyword evidence="2" id="KW-0489">Methyltransferase</keyword>